<organism evidence="5 6">
    <name type="scientific">Paracoccidioides brasiliensis</name>
    <dbReference type="NCBI Taxonomy" id="121759"/>
    <lineage>
        <taxon>Eukaryota</taxon>
        <taxon>Fungi</taxon>
        <taxon>Dikarya</taxon>
        <taxon>Ascomycota</taxon>
        <taxon>Pezizomycotina</taxon>
        <taxon>Eurotiomycetes</taxon>
        <taxon>Eurotiomycetidae</taxon>
        <taxon>Onygenales</taxon>
        <taxon>Ajellomycetaceae</taxon>
        <taxon>Paracoccidioides</taxon>
    </lineage>
</organism>
<feature type="binding site" evidence="2">
    <location>
        <position position="231"/>
    </location>
    <ligand>
        <name>FAD</name>
        <dbReference type="ChEBI" id="CHEBI:57692"/>
    </ligand>
</feature>
<name>A0A1D2JEU6_PARBR</name>
<feature type="binding site" evidence="2">
    <location>
        <begin position="96"/>
        <end position="99"/>
    </location>
    <ligand>
        <name>FAD</name>
        <dbReference type="ChEBI" id="CHEBI:57692"/>
    </ligand>
</feature>
<evidence type="ECO:0000256" key="1">
    <source>
        <dbReference type="ARBA" id="ARBA00010790"/>
    </source>
</evidence>
<dbReference type="InterPro" id="IPR036188">
    <property type="entry name" value="FAD/NAD-bd_sf"/>
</dbReference>
<comment type="similarity">
    <text evidence="1 3">Belongs to the GMC oxidoreductase family.</text>
</comment>
<dbReference type="PANTHER" id="PTHR11552:SF78">
    <property type="entry name" value="GLUCOSE-METHANOL-CHOLINE OXIDOREDUCTASE N-TERMINAL DOMAIN-CONTAINING PROTEIN"/>
    <property type="match status" value="1"/>
</dbReference>
<feature type="domain" description="Glucose-methanol-choline oxidoreductase N-terminal" evidence="4">
    <location>
        <begin position="86"/>
        <end position="109"/>
    </location>
</feature>
<gene>
    <name evidence="5" type="ORF">ACO22_03898</name>
</gene>
<dbReference type="GO" id="GO:0016614">
    <property type="term" value="F:oxidoreductase activity, acting on CH-OH group of donors"/>
    <property type="evidence" value="ECO:0007669"/>
    <property type="project" value="InterPro"/>
</dbReference>
<proteinExistence type="inferred from homology"/>
<dbReference type="Pfam" id="PF05199">
    <property type="entry name" value="GMC_oxred_C"/>
    <property type="match status" value="1"/>
</dbReference>
<dbReference type="Pfam" id="PF00732">
    <property type="entry name" value="GMC_oxred_N"/>
    <property type="match status" value="1"/>
</dbReference>
<dbReference type="Proteomes" id="UP000242814">
    <property type="component" value="Unassembled WGS sequence"/>
</dbReference>
<dbReference type="SUPFAM" id="SSF54373">
    <property type="entry name" value="FAD-linked reductases, C-terminal domain"/>
    <property type="match status" value="1"/>
</dbReference>
<dbReference type="VEuPathDB" id="FungiDB:PADG_00649"/>
<keyword evidence="3" id="KW-0285">Flavoprotein</keyword>
<dbReference type="PANTHER" id="PTHR11552">
    <property type="entry name" value="GLUCOSE-METHANOL-CHOLINE GMC OXIDOREDUCTASE"/>
    <property type="match status" value="1"/>
</dbReference>
<dbReference type="PROSITE" id="PS00623">
    <property type="entry name" value="GMC_OXRED_1"/>
    <property type="match status" value="1"/>
</dbReference>
<dbReference type="VEuPathDB" id="FungiDB:PABG_02244"/>
<dbReference type="InterPro" id="IPR012132">
    <property type="entry name" value="GMC_OxRdtase"/>
</dbReference>
<dbReference type="InterPro" id="IPR007867">
    <property type="entry name" value="GMC_OxRtase_C"/>
</dbReference>
<evidence type="ECO:0000256" key="2">
    <source>
        <dbReference type="PIRSR" id="PIRSR000137-2"/>
    </source>
</evidence>
<evidence type="ECO:0000313" key="6">
    <source>
        <dbReference type="Proteomes" id="UP000242814"/>
    </source>
</evidence>
<feature type="binding site" evidence="2">
    <location>
        <begin position="534"/>
        <end position="535"/>
    </location>
    <ligand>
        <name>FAD</name>
        <dbReference type="ChEBI" id="CHEBI:57692"/>
    </ligand>
</feature>
<keyword evidence="2 3" id="KW-0274">FAD</keyword>
<comment type="caution">
    <text evidence="5">The sequence shown here is derived from an EMBL/GenBank/DDBJ whole genome shotgun (WGS) entry which is preliminary data.</text>
</comment>
<accession>A0A1D2JEU6</accession>
<evidence type="ECO:0000259" key="4">
    <source>
        <dbReference type="PROSITE" id="PS00623"/>
    </source>
</evidence>
<dbReference type="PIRSF" id="PIRSF000137">
    <property type="entry name" value="Alcohol_oxidase"/>
    <property type="match status" value="1"/>
</dbReference>
<dbReference type="AlphaFoldDB" id="A0A1D2JEU6"/>
<protein>
    <recommendedName>
        <fullName evidence="4">Glucose-methanol-choline oxidoreductase N-terminal domain-containing protein</fullName>
    </recommendedName>
</protein>
<dbReference type="Gene3D" id="3.50.50.60">
    <property type="entry name" value="FAD/NAD(P)-binding domain"/>
    <property type="match status" value="1"/>
</dbReference>
<dbReference type="GO" id="GO:0050660">
    <property type="term" value="F:flavin adenine dinucleotide binding"/>
    <property type="evidence" value="ECO:0007669"/>
    <property type="project" value="InterPro"/>
</dbReference>
<dbReference type="InterPro" id="IPR000172">
    <property type="entry name" value="GMC_OxRdtase_N"/>
</dbReference>
<evidence type="ECO:0000256" key="3">
    <source>
        <dbReference type="RuleBase" id="RU003968"/>
    </source>
</evidence>
<reference evidence="5 6" key="1">
    <citation type="submission" date="2016-06" db="EMBL/GenBank/DDBJ databases">
        <authorList>
            <person name="Kjaerup R.B."/>
            <person name="Dalgaard T.S."/>
            <person name="Juul-Madsen H.R."/>
        </authorList>
    </citation>
    <scope>NUCLEOTIDE SEQUENCE [LARGE SCALE GENOMIC DNA]</scope>
    <source>
        <strain evidence="5 6">Pb300</strain>
    </source>
</reference>
<sequence>MSNGDVDVIFVGGGAAGLIAAGRLAEAKGDLSILVIEAGANSRDNPAVVNPALYPSHLQPTSTTTKFYKSKPNEYLGGREVVVPIGNILGGGSSINFMVYTRASAVDYDDWNTEGWTGKDMLPFLKKTERFQDDDLEVDKSLHGYNGPLSVSAGGTFVQAPFQKAFFNACEQIGIKKVADLQDLKTANAVARWNMWIDGKTGFRQDVPHNFIFPILDAGNTQLKVITDSTVVRVLFDENKRATGVEYVPTRSDPSTKPTVVRAKQLVVVAANALGSPQILQRSGIGNKSKLEALSIPVVSDVKGVGTNYQDHHGIFYTYYSKATPEETLDGLLRGRLPLKAAMAQKLSSPGRHVLGWNGLDCTGKLRPTEEEVKEFPPALLEAWNNDFRDRETRPLMIFGTAALSLAQRDPPPQGQYFTMAAYTAYPYSRGSIHITGKSVTDIPEFDSGYFNHPADLMKQVWAYKKQREMARRIPYYNGPDRFTHPTFPPGSKADPDVVDAASKAKGYPVPIEYSEADNEAIEKFICEKLNTTWHSLGTCAMKPREQGGVVDKDLNVYGVERLKVIDLSICPGNVAANTYSTALAVGEKAASIIAKDLGIPYTV</sequence>
<dbReference type="SUPFAM" id="SSF51905">
    <property type="entry name" value="FAD/NAD(P)-binding domain"/>
    <property type="match status" value="1"/>
</dbReference>
<evidence type="ECO:0000313" key="5">
    <source>
        <dbReference type="EMBL" id="ODH28679.1"/>
    </source>
</evidence>
<dbReference type="EMBL" id="LZYO01000143">
    <property type="protein sequence ID" value="ODH28679.1"/>
    <property type="molecule type" value="Genomic_DNA"/>
</dbReference>
<dbReference type="Gene3D" id="3.30.560.10">
    <property type="entry name" value="Glucose Oxidase, domain 3"/>
    <property type="match status" value="1"/>
</dbReference>
<comment type="cofactor">
    <cofactor evidence="2">
        <name>FAD</name>
        <dbReference type="ChEBI" id="CHEBI:57692"/>
    </cofactor>
</comment>